<dbReference type="EMBL" id="BJWL01000001">
    <property type="protein sequence ID" value="GFY81344.1"/>
    <property type="molecule type" value="Genomic_DNA"/>
</dbReference>
<proteinExistence type="predicted"/>
<gene>
    <name evidence="1" type="ORF">Acr_01g0011530</name>
</gene>
<reference evidence="1 2" key="1">
    <citation type="submission" date="2019-07" db="EMBL/GenBank/DDBJ databases">
        <title>De Novo Assembly of kiwifruit Actinidia rufa.</title>
        <authorList>
            <person name="Sugita-Konishi S."/>
            <person name="Sato K."/>
            <person name="Mori E."/>
            <person name="Abe Y."/>
            <person name="Kisaki G."/>
            <person name="Hamano K."/>
            <person name="Suezawa K."/>
            <person name="Otani M."/>
            <person name="Fukuda T."/>
            <person name="Manabe T."/>
            <person name="Gomi K."/>
            <person name="Tabuchi M."/>
            <person name="Akimitsu K."/>
            <person name="Kataoka I."/>
        </authorList>
    </citation>
    <scope>NUCLEOTIDE SEQUENCE [LARGE SCALE GENOMIC DNA]</scope>
    <source>
        <strain evidence="2">cv. Fuchu</strain>
    </source>
</reference>
<dbReference type="Proteomes" id="UP000585474">
    <property type="component" value="Unassembled WGS sequence"/>
</dbReference>
<comment type="caution">
    <text evidence="1">The sequence shown here is derived from an EMBL/GenBank/DDBJ whole genome shotgun (WGS) entry which is preliminary data.</text>
</comment>
<name>A0A7J0E4B8_9ERIC</name>
<keyword evidence="2" id="KW-1185">Reference proteome</keyword>
<dbReference type="OrthoDB" id="10252754at2759"/>
<sequence length="246" mass="27640">MQQKKPDSSWYEYRHLARHAHPGSPYVFGLVGVDHDLDFPEPMPVVGISRSAKGYCIISVLETMKTYSTDDELTEEALVTKLRTCQYHHLFLHTSLKHNSSGTCRWGEFGEGGLLWGECRARPFEWFEGNPVNELLSKVKELYGLEDKVTFRNITVVSENRPRVIRTEGIPCLLKVLLPSDCTGLPVLEALTRPLDVGGGTITSMRRVPVRASHALCAHASYAILISARRQNSDLLVVKLRSDRHG</sequence>
<evidence type="ECO:0000313" key="2">
    <source>
        <dbReference type="Proteomes" id="UP000585474"/>
    </source>
</evidence>
<accession>A0A7J0E4B8</accession>
<organism evidence="1 2">
    <name type="scientific">Actinidia rufa</name>
    <dbReference type="NCBI Taxonomy" id="165716"/>
    <lineage>
        <taxon>Eukaryota</taxon>
        <taxon>Viridiplantae</taxon>
        <taxon>Streptophyta</taxon>
        <taxon>Embryophyta</taxon>
        <taxon>Tracheophyta</taxon>
        <taxon>Spermatophyta</taxon>
        <taxon>Magnoliopsida</taxon>
        <taxon>eudicotyledons</taxon>
        <taxon>Gunneridae</taxon>
        <taxon>Pentapetalae</taxon>
        <taxon>asterids</taxon>
        <taxon>Ericales</taxon>
        <taxon>Actinidiaceae</taxon>
        <taxon>Actinidia</taxon>
    </lineage>
</organism>
<dbReference type="InterPro" id="IPR053276">
    <property type="entry name" value="MtDNA_mismatch_repair_MutS"/>
</dbReference>
<dbReference type="PANTHER" id="PTHR48448">
    <property type="entry name" value="MUTL PROTEIN ISOFORM 1"/>
    <property type="match status" value="1"/>
</dbReference>
<dbReference type="AlphaFoldDB" id="A0A7J0E4B8"/>
<evidence type="ECO:0000313" key="1">
    <source>
        <dbReference type="EMBL" id="GFY81344.1"/>
    </source>
</evidence>
<protein>
    <submittedName>
        <fullName evidence="1">MUTL protein homolog 1</fullName>
    </submittedName>
</protein>
<dbReference type="PANTHER" id="PTHR48448:SF1">
    <property type="entry name" value="MUTL PROTEIN ISOFORM 1"/>
    <property type="match status" value="1"/>
</dbReference>